<dbReference type="AlphaFoldDB" id="A0A382QLD0"/>
<reference evidence="1" key="1">
    <citation type="submission" date="2018-05" db="EMBL/GenBank/DDBJ databases">
        <authorList>
            <person name="Lanie J.A."/>
            <person name="Ng W.-L."/>
            <person name="Kazmierczak K.M."/>
            <person name="Andrzejewski T.M."/>
            <person name="Davidsen T.M."/>
            <person name="Wayne K.J."/>
            <person name="Tettelin H."/>
            <person name="Glass J.I."/>
            <person name="Rusch D."/>
            <person name="Podicherti R."/>
            <person name="Tsui H.-C.T."/>
            <person name="Winkler M.E."/>
        </authorList>
    </citation>
    <scope>NUCLEOTIDE SEQUENCE</scope>
</reference>
<name>A0A382QLD0_9ZZZZ</name>
<protein>
    <submittedName>
        <fullName evidence="1">Uncharacterized protein</fullName>
    </submittedName>
</protein>
<proteinExistence type="predicted"/>
<accession>A0A382QLD0</accession>
<gene>
    <name evidence="1" type="ORF">METZ01_LOCUS338376</name>
</gene>
<evidence type="ECO:0000313" key="1">
    <source>
        <dbReference type="EMBL" id="SVC85522.1"/>
    </source>
</evidence>
<sequence length="32" mass="3726">PMRAFRFSGYTSVSISVFFKTETYGLYVDNIE</sequence>
<feature type="non-terminal residue" evidence="1">
    <location>
        <position position="1"/>
    </location>
</feature>
<organism evidence="1">
    <name type="scientific">marine metagenome</name>
    <dbReference type="NCBI Taxonomy" id="408172"/>
    <lineage>
        <taxon>unclassified sequences</taxon>
        <taxon>metagenomes</taxon>
        <taxon>ecological metagenomes</taxon>
    </lineage>
</organism>
<dbReference type="EMBL" id="UINC01114891">
    <property type="protein sequence ID" value="SVC85522.1"/>
    <property type="molecule type" value="Genomic_DNA"/>
</dbReference>